<accession>A0ABM1BT83</accession>
<dbReference type="Proteomes" id="UP000694941">
    <property type="component" value="Unplaced"/>
</dbReference>
<feature type="coiled-coil region" evidence="1">
    <location>
        <begin position="175"/>
        <end position="202"/>
    </location>
</feature>
<evidence type="ECO:0000313" key="4">
    <source>
        <dbReference type="RefSeq" id="XP_013788214.2"/>
    </source>
</evidence>
<name>A0ABM1BT83_LIMPO</name>
<feature type="compositionally biased region" description="Low complexity" evidence="2">
    <location>
        <begin position="234"/>
        <end position="264"/>
    </location>
</feature>
<dbReference type="GeneID" id="106472131"/>
<dbReference type="PANTHER" id="PTHR11232:SF17">
    <property type="entry name" value="CAPON-LIKE PROTEIN"/>
    <property type="match status" value="1"/>
</dbReference>
<feature type="region of interest" description="Disordered" evidence="2">
    <location>
        <begin position="22"/>
        <end position="63"/>
    </location>
</feature>
<organism evidence="3 4">
    <name type="scientific">Limulus polyphemus</name>
    <name type="common">Atlantic horseshoe crab</name>
    <dbReference type="NCBI Taxonomy" id="6850"/>
    <lineage>
        <taxon>Eukaryota</taxon>
        <taxon>Metazoa</taxon>
        <taxon>Ecdysozoa</taxon>
        <taxon>Arthropoda</taxon>
        <taxon>Chelicerata</taxon>
        <taxon>Merostomata</taxon>
        <taxon>Xiphosura</taxon>
        <taxon>Limulidae</taxon>
        <taxon>Limulus</taxon>
    </lineage>
</organism>
<reference evidence="4" key="1">
    <citation type="submission" date="2025-08" db="UniProtKB">
        <authorList>
            <consortium name="RefSeq"/>
        </authorList>
    </citation>
    <scope>IDENTIFICATION</scope>
    <source>
        <tissue evidence="4">Muscle</tissue>
    </source>
</reference>
<proteinExistence type="predicted"/>
<dbReference type="InterPro" id="IPR051133">
    <property type="entry name" value="Adapter_Engulfment-Domain"/>
</dbReference>
<feature type="region of interest" description="Disordered" evidence="2">
    <location>
        <begin position="222"/>
        <end position="270"/>
    </location>
</feature>
<sequence>MRIVRSVSRAFEAFHKPSLALATSSGESQQEFHEDANRGDSLQPPNKSCLIGVSTSEPGRLNNHAGEQCKSITALTLCKQQPSSALSTKIAPNITDLQAEEMSLSPLNDNVGTVSSRMSVSVYHEMQLLQEQLKQQSQQTQAALSQVHMLKDQLAAENSARLEAQSQNHQLMVHNKQLLEHIQSLVQHIKVLEKKANQWEAEISPMVGGLASLQLTENSPCSRFSTGGNGSLKAIQSSSASASPSPQQQPIRSSSSTAFVSSESPKTHSWSEDKFSTFLTSMSQPNSPSRVSFTSSYSDPPLSSLSTLPVVASSDSSKITVMANSANVASNLSPTTTVLPTLTLDLPDTNKNCKSSSDISTGSHQRDHLGQLSDFSIWNFLPKTHPGLSSTTESYGNQCSFSNTSDTFLTQVTDDILKLDLRDPQQILSETENIRSSTSCIKSSQGILTKADRKYWM</sequence>
<evidence type="ECO:0000256" key="1">
    <source>
        <dbReference type="SAM" id="Coils"/>
    </source>
</evidence>
<gene>
    <name evidence="4" type="primary">LOC106472131</name>
</gene>
<dbReference type="PANTHER" id="PTHR11232">
    <property type="entry name" value="PHOSPHOTYROSINE INTERACTION DOMAIN-CONTAINING FAMILY MEMBER"/>
    <property type="match status" value="1"/>
</dbReference>
<protein>
    <submittedName>
        <fullName evidence="4">GPI-anchored protein pfl2</fullName>
    </submittedName>
</protein>
<dbReference type="RefSeq" id="XP_013788214.2">
    <property type="nucleotide sequence ID" value="XM_013932760.2"/>
</dbReference>
<keyword evidence="3" id="KW-1185">Reference proteome</keyword>
<evidence type="ECO:0000256" key="2">
    <source>
        <dbReference type="SAM" id="MobiDB-lite"/>
    </source>
</evidence>
<keyword evidence="1" id="KW-0175">Coiled coil</keyword>
<evidence type="ECO:0000313" key="3">
    <source>
        <dbReference type="Proteomes" id="UP000694941"/>
    </source>
</evidence>